<dbReference type="EMBL" id="CADCTH010000213">
    <property type="protein sequence ID" value="CAA9242250.1"/>
    <property type="molecule type" value="Genomic_DNA"/>
</dbReference>
<protein>
    <submittedName>
        <fullName evidence="1">2-polyprenyl-6-methoxyphenol hydroxylase and related FAD-dependent oxidoreductases</fullName>
    </submittedName>
</protein>
<dbReference type="SUPFAM" id="SSF51905">
    <property type="entry name" value="FAD/NAD(P)-binding domain"/>
    <property type="match status" value="1"/>
</dbReference>
<dbReference type="InterPro" id="IPR051704">
    <property type="entry name" value="FAD_aromatic-hydroxylase"/>
</dbReference>
<dbReference type="PANTHER" id="PTHR46865:SF2">
    <property type="entry name" value="MONOOXYGENASE"/>
    <property type="match status" value="1"/>
</dbReference>
<dbReference type="Gene3D" id="3.50.50.60">
    <property type="entry name" value="FAD/NAD(P)-binding domain"/>
    <property type="match status" value="1"/>
</dbReference>
<reference evidence="1" key="1">
    <citation type="submission" date="2020-02" db="EMBL/GenBank/DDBJ databases">
        <authorList>
            <person name="Meier V. D."/>
        </authorList>
    </citation>
    <scope>NUCLEOTIDE SEQUENCE</scope>
    <source>
        <strain evidence="1">AVDCRST_MAG54</strain>
    </source>
</reference>
<dbReference type="PANTHER" id="PTHR46865">
    <property type="entry name" value="OXIDOREDUCTASE-RELATED"/>
    <property type="match status" value="1"/>
</dbReference>
<name>A0A6J4I5N0_9PSEU</name>
<dbReference type="AlphaFoldDB" id="A0A6J4I5N0"/>
<gene>
    <name evidence="1" type="ORF">AVDCRST_MAG54-1558</name>
</gene>
<dbReference type="InterPro" id="IPR036188">
    <property type="entry name" value="FAD/NAD-bd_sf"/>
</dbReference>
<sequence>MLAFVSDVRGLGELDRDDQVLILRRTFADAGWEAPRVLAALEDAPLYFDAVGQVRLDRWSAGRTVLLGDAAWATGPFGTGTSLALVGAHVLAGELGTQADVPTALARYEEIVRPSAQRAQDEVKPLAIRAMNPRSTAGVKLQRAVLGVAAPVSGKLGGLVGRLTRPPADRFALPEYPAA</sequence>
<evidence type="ECO:0000313" key="1">
    <source>
        <dbReference type="EMBL" id="CAA9242250.1"/>
    </source>
</evidence>
<organism evidence="1">
    <name type="scientific">uncultured Actinomycetospora sp</name>
    <dbReference type="NCBI Taxonomy" id="1135996"/>
    <lineage>
        <taxon>Bacteria</taxon>
        <taxon>Bacillati</taxon>
        <taxon>Actinomycetota</taxon>
        <taxon>Actinomycetes</taxon>
        <taxon>Pseudonocardiales</taxon>
        <taxon>Pseudonocardiaceae</taxon>
        <taxon>Actinomycetospora</taxon>
        <taxon>environmental samples</taxon>
    </lineage>
</organism>
<proteinExistence type="predicted"/>
<accession>A0A6J4I5N0</accession>
<dbReference type="Gene3D" id="3.30.9.10">
    <property type="entry name" value="D-Amino Acid Oxidase, subunit A, domain 2"/>
    <property type="match status" value="1"/>
</dbReference>